<proteinExistence type="predicted"/>
<dbReference type="Proteomes" id="UP000299011">
    <property type="component" value="Chromosome"/>
</dbReference>
<dbReference type="GeneID" id="40157599"/>
<dbReference type="Proteomes" id="UP000011603">
    <property type="component" value="Unassembled WGS sequence"/>
</dbReference>
<keyword evidence="1" id="KW-0472">Membrane</keyword>
<dbReference type="RefSeq" id="WP_004059958.1">
    <property type="nucleotide sequence ID" value="NC_017941.2"/>
</dbReference>
<dbReference type="EMBL" id="CP007551">
    <property type="protein sequence ID" value="AHZ23563.1"/>
    <property type="molecule type" value="Genomic_DNA"/>
</dbReference>
<evidence type="ECO:0000313" key="4">
    <source>
        <dbReference type="EMBL" id="QCQ76374.1"/>
    </source>
</evidence>
<dbReference type="EMBL" id="AOLO01000012">
    <property type="protein sequence ID" value="ELZ99046.1"/>
    <property type="molecule type" value="Genomic_DNA"/>
</dbReference>
<feature type="transmembrane region" description="Helical" evidence="1">
    <location>
        <begin position="177"/>
        <end position="193"/>
    </location>
</feature>
<evidence type="ECO:0000313" key="7">
    <source>
        <dbReference type="Proteomes" id="UP000299011"/>
    </source>
</evidence>
<gene>
    <name evidence="2" type="ORF">BM92_13340</name>
    <name evidence="3" type="ORF">C439_14344</name>
    <name evidence="4" type="ORF">E6P09_14240</name>
</gene>
<reference evidence="4 7" key="3">
    <citation type="submission" date="2019-04" db="EMBL/GenBank/DDBJ databases">
        <title>Methylomes of two halophilic Archaea, Haloarcula marismortui and Haloferax mediterranei.</title>
        <authorList>
            <person name="DasSarma S."/>
            <person name="DasSarma P."/>
            <person name="DasSarma S."/>
            <person name="Fomenkov A."/>
            <person name="Vincze T."/>
            <person name="Anton B.P."/>
            <person name="Roberts R.J."/>
        </authorList>
    </citation>
    <scope>NUCLEOTIDE SEQUENCE [LARGE SCALE GENOMIC DNA]</scope>
    <source>
        <strain evidence="4">ATCC 33500</strain>
        <strain evidence="7">ATCC 33500 / DSM 1411 / JCM 8866 / NBRC 14739 / NCIMB 2177 / R-4</strain>
    </source>
</reference>
<sequence>MMPASQEVEIHRDWVTAEVKPKETDRDIYFTDESPEFTLSVSNHLDADLREDSRLTWSIAVGDGYPDPYVREHLEIPVPANETVDFTIGGEQLAFEGHGIVGLSAGGMGGPRSDEPVLQKSTSNSYNPALSFSIWDREHYDVIHRQPKRTQELALLSSVAVVILAIIQVSIALEGLLVGFVAIILVISGYWEVGNFERLLNP</sequence>
<organism evidence="3 5">
    <name type="scientific">Haloferax mediterranei (strain ATCC 33500 / DSM 1411 / JCM 8866 / NBRC 14739 / NCIMB 2177 / R-4)</name>
    <name type="common">Halobacterium mediterranei</name>
    <dbReference type="NCBI Taxonomy" id="523841"/>
    <lineage>
        <taxon>Archaea</taxon>
        <taxon>Methanobacteriati</taxon>
        <taxon>Methanobacteriota</taxon>
        <taxon>Stenosarchaea group</taxon>
        <taxon>Halobacteria</taxon>
        <taxon>Halobacteriales</taxon>
        <taxon>Haloferacaceae</taxon>
        <taxon>Haloferax</taxon>
    </lineage>
</organism>
<protein>
    <submittedName>
        <fullName evidence="3">Uncharacterized protein</fullName>
    </submittedName>
</protein>
<evidence type="ECO:0000313" key="6">
    <source>
        <dbReference type="Proteomes" id="UP000027075"/>
    </source>
</evidence>
<dbReference type="OrthoDB" id="239328at2157"/>
<feature type="transmembrane region" description="Helical" evidence="1">
    <location>
        <begin position="153"/>
        <end position="171"/>
    </location>
</feature>
<keyword evidence="1" id="KW-0812">Transmembrane</keyword>
<evidence type="ECO:0000313" key="5">
    <source>
        <dbReference type="Proteomes" id="UP000011603"/>
    </source>
</evidence>
<keyword evidence="5" id="KW-1185">Reference proteome</keyword>
<dbReference type="EMBL" id="CP039139">
    <property type="protein sequence ID" value="QCQ76374.1"/>
    <property type="molecule type" value="Genomic_DNA"/>
</dbReference>
<accession>M0IQD1</accession>
<dbReference type="Proteomes" id="UP000027075">
    <property type="component" value="Chromosome"/>
</dbReference>
<dbReference type="AlphaFoldDB" id="M0IQD1"/>
<name>M0IQD1_HALMT</name>
<reference evidence="2 6" key="2">
    <citation type="submission" date="2014-04" db="EMBL/GenBank/DDBJ databases">
        <title>Transcriptional profiles of Haloferax mediterranei on the basis of nitrogen availability.</title>
        <authorList>
            <person name="Bautista V."/>
        </authorList>
    </citation>
    <scope>NUCLEOTIDE SEQUENCE [LARGE SCALE GENOMIC DNA]</scope>
    <source>
        <strain evidence="2">ATCC 33500</strain>
        <strain evidence="6">ATCC 33500 / DSM 1411 / JCM 8866 / NBRC 14739 / NCIMB 2177 / R-4</strain>
    </source>
</reference>
<evidence type="ECO:0000313" key="3">
    <source>
        <dbReference type="EMBL" id="ELZ99046.1"/>
    </source>
</evidence>
<evidence type="ECO:0000256" key="1">
    <source>
        <dbReference type="SAM" id="Phobius"/>
    </source>
</evidence>
<evidence type="ECO:0000313" key="2">
    <source>
        <dbReference type="EMBL" id="AHZ23563.1"/>
    </source>
</evidence>
<keyword evidence="1" id="KW-1133">Transmembrane helix</keyword>
<reference evidence="3 5" key="1">
    <citation type="journal article" date="2014" name="PLoS Genet.">
        <title>Phylogenetically driven sequencing of extremely halophilic archaea reveals strategies for static and dynamic osmo-response.</title>
        <authorList>
            <person name="Becker E.A."/>
            <person name="Seitzer P.M."/>
            <person name="Tritt A."/>
            <person name="Larsen D."/>
            <person name="Krusor M."/>
            <person name="Yao A.I."/>
            <person name="Wu D."/>
            <person name="Madern D."/>
            <person name="Eisen J.A."/>
            <person name="Darling A.E."/>
            <person name="Facciotti M.T."/>
        </authorList>
    </citation>
    <scope>NUCLEOTIDE SEQUENCE [LARGE SCALE GENOMIC DNA]</scope>
    <source>
        <strain evidence="3">ATCC 33500</strain>
        <strain evidence="5">ATCC 33500 / DSM 1411 / JCM 8866 / NBRC 14739 / NCIMB 2177 / R-4</strain>
    </source>
</reference>